<comment type="caution">
    <text evidence="2">The sequence shown here is derived from an EMBL/GenBank/DDBJ whole genome shotgun (WGS) entry which is preliminary data.</text>
</comment>
<evidence type="ECO:0000256" key="1">
    <source>
        <dbReference type="SAM" id="Coils"/>
    </source>
</evidence>
<protein>
    <submittedName>
        <fullName evidence="2">Uncharacterized protein</fullName>
    </submittedName>
</protein>
<sequence>MELVVAQPLVGHTQCAANRPRKKMTPRHLACNYFEWIDPPHSAHGEDAIASMVRKMKIIEEKMKIMEQERKIMDEELRKLKAKERQLRFMLFGT</sequence>
<reference evidence="2 3" key="1">
    <citation type="journal article" date="2019" name="Plant Biotechnol. J.">
        <title>The red bayberry genome and genetic basis of sex determination.</title>
        <authorList>
            <person name="Jia H.M."/>
            <person name="Jia H.J."/>
            <person name="Cai Q.L."/>
            <person name="Wang Y."/>
            <person name="Zhao H.B."/>
            <person name="Yang W.F."/>
            <person name="Wang G.Y."/>
            <person name="Li Y.H."/>
            <person name="Zhan D.L."/>
            <person name="Shen Y.T."/>
            <person name="Niu Q.F."/>
            <person name="Chang L."/>
            <person name="Qiu J."/>
            <person name="Zhao L."/>
            <person name="Xie H.B."/>
            <person name="Fu W.Y."/>
            <person name="Jin J."/>
            <person name="Li X.W."/>
            <person name="Jiao Y."/>
            <person name="Zhou C.C."/>
            <person name="Tu T."/>
            <person name="Chai C.Y."/>
            <person name="Gao J.L."/>
            <person name="Fan L.J."/>
            <person name="van de Weg E."/>
            <person name="Wang J.Y."/>
            <person name="Gao Z.S."/>
        </authorList>
    </citation>
    <scope>NUCLEOTIDE SEQUENCE [LARGE SCALE GENOMIC DNA]</scope>
    <source>
        <tissue evidence="2">Leaves</tissue>
    </source>
</reference>
<evidence type="ECO:0000313" key="2">
    <source>
        <dbReference type="EMBL" id="KAB1206022.1"/>
    </source>
</evidence>
<keyword evidence="1" id="KW-0175">Coiled coil</keyword>
<gene>
    <name evidence="2" type="ORF">CJ030_MR7G009251</name>
</gene>
<name>A0A6A1V049_9ROSI</name>
<evidence type="ECO:0000313" key="3">
    <source>
        <dbReference type="Proteomes" id="UP000516437"/>
    </source>
</evidence>
<accession>A0A6A1V049</accession>
<proteinExistence type="predicted"/>
<dbReference type="EMBL" id="RXIC02000025">
    <property type="protein sequence ID" value="KAB1206022.1"/>
    <property type="molecule type" value="Genomic_DNA"/>
</dbReference>
<keyword evidence="3" id="KW-1185">Reference proteome</keyword>
<feature type="coiled-coil region" evidence="1">
    <location>
        <begin position="49"/>
        <end position="86"/>
    </location>
</feature>
<dbReference type="Proteomes" id="UP000516437">
    <property type="component" value="Chromosome 7"/>
</dbReference>
<organism evidence="2 3">
    <name type="scientific">Morella rubra</name>
    <name type="common">Chinese bayberry</name>
    <dbReference type="NCBI Taxonomy" id="262757"/>
    <lineage>
        <taxon>Eukaryota</taxon>
        <taxon>Viridiplantae</taxon>
        <taxon>Streptophyta</taxon>
        <taxon>Embryophyta</taxon>
        <taxon>Tracheophyta</taxon>
        <taxon>Spermatophyta</taxon>
        <taxon>Magnoliopsida</taxon>
        <taxon>eudicotyledons</taxon>
        <taxon>Gunneridae</taxon>
        <taxon>Pentapetalae</taxon>
        <taxon>rosids</taxon>
        <taxon>fabids</taxon>
        <taxon>Fagales</taxon>
        <taxon>Myricaceae</taxon>
        <taxon>Morella</taxon>
    </lineage>
</organism>
<dbReference type="AlphaFoldDB" id="A0A6A1V049"/>